<feature type="non-terminal residue" evidence="1">
    <location>
        <position position="1"/>
    </location>
</feature>
<dbReference type="OrthoDB" id="4981820at2"/>
<dbReference type="NCBIfam" id="NF033679">
    <property type="entry name" value="DNRLRE_dom"/>
    <property type="match status" value="1"/>
</dbReference>
<dbReference type="InterPro" id="IPR013783">
    <property type="entry name" value="Ig-like_fold"/>
</dbReference>
<protein>
    <submittedName>
        <fullName evidence="1">DNRLRE domain-containing protein</fullName>
    </submittedName>
</protein>
<reference evidence="1 2" key="1">
    <citation type="submission" date="2019-04" db="EMBL/GenBank/DDBJ databases">
        <title>Draft genome sequences for three unisolated Alnus-infective Frankia Sp+ strains, AgTrS, AiOr and AvVan, the first sequenced Frankia strains able to sporulate in-planta.</title>
        <authorList>
            <person name="Bethencourt L."/>
            <person name="Vautrin F."/>
            <person name="Taib N."/>
            <person name="Dubost A."/>
            <person name="Castro-Garcia L."/>
            <person name="Imbaud O."/>
            <person name="Abrouk D."/>
            <person name="Fournier P."/>
            <person name="Briolay J."/>
            <person name="Nguyen A."/>
            <person name="Normand P."/>
            <person name="Fernandez M.P."/>
            <person name="Brochier-Armanet C."/>
            <person name="Herrera-Belaroussi A."/>
        </authorList>
    </citation>
    <scope>NUCLEOTIDE SEQUENCE [LARGE SCALE GENOMIC DNA]</scope>
    <source>
        <strain evidence="1 2">AvVan</strain>
    </source>
</reference>
<dbReference type="GO" id="GO:0005975">
    <property type="term" value="P:carbohydrate metabolic process"/>
    <property type="evidence" value="ECO:0007669"/>
    <property type="project" value="UniProtKB-ARBA"/>
</dbReference>
<feature type="non-terminal residue" evidence="1">
    <location>
        <position position="389"/>
    </location>
</feature>
<organism evidence="1 2">
    <name type="scientific">Candidatus Frankia alpina</name>
    <dbReference type="NCBI Taxonomy" id="2699483"/>
    <lineage>
        <taxon>Bacteria</taxon>
        <taxon>Bacillati</taxon>
        <taxon>Actinomycetota</taxon>
        <taxon>Actinomycetes</taxon>
        <taxon>Frankiales</taxon>
        <taxon>Frankiaceae</taxon>
        <taxon>Frankia</taxon>
    </lineage>
</organism>
<dbReference type="RefSeq" id="WP_136449682.1">
    <property type="nucleotide sequence ID" value="NZ_SSXH01001025.1"/>
</dbReference>
<keyword evidence="2" id="KW-1185">Reference proteome</keyword>
<comment type="caution">
    <text evidence="1">The sequence shown here is derived from an EMBL/GenBank/DDBJ whole genome shotgun (WGS) entry which is preliminary data.</text>
</comment>
<dbReference type="Gene3D" id="2.60.40.10">
    <property type="entry name" value="Immunoglobulins"/>
    <property type="match status" value="1"/>
</dbReference>
<evidence type="ECO:0000313" key="2">
    <source>
        <dbReference type="Proteomes" id="UP000305282"/>
    </source>
</evidence>
<proteinExistence type="predicted"/>
<gene>
    <name evidence="1" type="ORF">E7Y31_22825</name>
</gene>
<sequence length="389" mass="41591">VFSAHPQTNYANDVAIRAGVFGSDVVRGYLSFPGQPGLTGANVVNAHVKIVNWDSAGGCTPYPAYLRQVTIPWYGGNMTWPGATLGPVVAESTFAHDGDLSACPAAWATIGHDDTRLRDLVNTWTHDANANFGLALTASETDGAALKAYYSNDCWCNPADPPSDLRPKLEIEWSPYGAEYSYPNGVPQWVTPMTPTTSGTTTIQVKNTGQNPWPANSNYKLSYHVYQNGVLYDQEGAETNLPTTVNPGASIDLVAAIDPLPAGSYEIRWDMKEAGVSWFSGQGIDYLSMPLTVSSTAPIVFQLCTGADAASGTCWTSGFQAGSTWQPPTGALTWGTIYYWRGQVSDGAIQSAWTGPIALRPALAQPPVQSQLGNDPYVPPVAQVHPLTQ</sequence>
<accession>A0A4S5BJW6</accession>
<name>A0A4S5BJW6_9ACTN</name>
<dbReference type="AlphaFoldDB" id="A0A4S5BJW6"/>
<evidence type="ECO:0000313" key="1">
    <source>
        <dbReference type="EMBL" id="THJ29656.1"/>
    </source>
</evidence>
<dbReference type="EMBL" id="SSXH01001025">
    <property type="protein sequence ID" value="THJ29656.1"/>
    <property type="molecule type" value="Genomic_DNA"/>
</dbReference>
<dbReference type="Proteomes" id="UP000305282">
    <property type="component" value="Unassembled WGS sequence"/>
</dbReference>